<dbReference type="Proteomes" id="UP001152607">
    <property type="component" value="Unassembled WGS sequence"/>
</dbReference>
<dbReference type="InterPro" id="IPR050425">
    <property type="entry name" value="NAD(P)_dehydrat-like"/>
</dbReference>
<dbReference type="SUPFAM" id="SSF51735">
    <property type="entry name" value="NAD(P)-binding Rossmann-fold domains"/>
    <property type="match status" value="1"/>
</dbReference>
<evidence type="ECO:0000256" key="2">
    <source>
        <dbReference type="ARBA" id="ARBA00023445"/>
    </source>
</evidence>
<dbReference type="PANTHER" id="PTHR10366">
    <property type="entry name" value="NAD DEPENDENT EPIMERASE/DEHYDRATASE"/>
    <property type="match status" value="1"/>
</dbReference>
<dbReference type="GO" id="GO:0016616">
    <property type="term" value="F:oxidoreductase activity, acting on the CH-OH group of donors, NAD or NADP as acceptor"/>
    <property type="evidence" value="ECO:0007669"/>
    <property type="project" value="TreeGrafter"/>
</dbReference>
<gene>
    <name evidence="4" type="ORF">PDIGIT_LOCUS14393</name>
</gene>
<proteinExistence type="inferred from homology"/>
<accession>A0A9W4USD1</accession>
<dbReference type="OrthoDB" id="2735536at2759"/>
<evidence type="ECO:0000256" key="1">
    <source>
        <dbReference type="ARBA" id="ARBA00023002"/>
    </source>
</evidence>
<dbReference type="AlphaFoldDB" id="A0A9W4USD1"/>
<dbReference type="EMBL" id="CAOQHR010000011">
    <property type="protein sequence ID" value="CAI6341200.1"/>
    <property type="molecule type" value="Genomic_DNA"/>
</dbReference>
<reference evidence="4" key="1">
    <citation type="submission" date="2023-01" db="EMBL/GenBank/DDBJ databases">
        <authorList>
            <person name="Van Ghelder C."/>
            <person name="Rancurel C."/>
        </authorList>
    </citation>
    <scope>NUCLEOTIDE SEQUENCE</scope>
    <source>
        <strain evidence="4">CNCM I-4278</strain>
    </source>
</reference>
<evidence type="ECO:0000259" key="3">
    <source>
        <dbReference type="Pfam" id="PF01370"/>
    </source>
</evidence>
<dbReference type="PANTHER" id="PTHR10366:SF579">
    <property type="entry name" value="3-BETA HYDROXYSTEROID DEHYDROGENASE_ISOMERASE FAMILY PROTEIN (AFU_ORTHOLOGUE AFUA_3G02250)"/>
    <property type="match status" value="1"/>
</dbReference>
<comment type="similarity">
    <text evidence="2">Belongs to the NAD(P)-dependent epimerase/dehydratase family. Dihydroflavonol-4-reductase subfamily.</text>
</comment>
<dbReference type="InterPro" id="IPR036291">
    <property type="entry name" value="NAD(P)-bd_dom_sf"/>
</dbReference>
<evidence type="ECO:0000313" key="5">
    <source>
        <dbReference type="Proteomes" id="UP001152607"/>
    </source>
</evidence>
<organism evidence="4 5">
    <name type="scientific">Periconia digitata</name>
    <dbReference type="NCBI Taxonomy" id="1303443"/>
    <lineage>
        <taxon>Eukaryota</taxon>
        <taxon>Fungi</taxon>
        <taxon>Dikarya</taxon>
        <taxon>Ascomycota</taxon>
        <taxon>Pezizomycotina</taxon>
        <taxon>Dothideomycetes</taxon>
        <taxon>Pleosporomycetidae</taxon>
        <taxon>Pleosporales</taxon>
        <taxon>Massarineae</taxon>
        <taxon>Periconiaceae</taxon>
        <taxon>Periconia</taxon>
    </lineage>
</organism>
<dbReference type="Gene3D" id="3.40.50.720">
    <property type="entry name" value="NAD(P)-binding Rossmann-like Domain"/>
    <property type="match status" value="1"/>
</dbReference>
<sequence>MGEPLNHTTFQSQESVMSGPPRKVLVTGATGFIGAHVVDELLRRGHVVRAATRDPGKGKLLKDARLYYGDRLQIVQIADFSQAVSFKDAVKDLDGIIHVASPLDYTAQDNEIQLVKPAIAGVRAVMEAAGANLDVKRVVITSSFASVLDANRKSPPHFTYTAADWNPLSYEESIAKETSAVVAYRGSKKFAELEAWDFIKRHNPAFDLVTLCPPMTFGPVSHPVANIDKLNESNNTLWKVASGQDLPVARVPFWVDVRDLAVAHVEALLRPEVGGSRFTVASPEKFSYSKVADIVRAEFDWGEKRVAKGETQTIDESHDLDGETAAKDLGLRYRSFQATVKDFIKQAVEMEQK</sequence>
<comment type="caution">
    <text evidence="4">The sequence shown here is derived from an EMBL/GenBank/DDBJ whole genome shotgun (WGS) entry which is preliminary data.</text>
</comment>
<keyword evidence="5" id="KW-1185">Reference proteome</keyword>
<name>A0A9W4USD1_9PLEO</name>
<keyword evidence="1" id="KW-0560">Oxidoreductase</keyword>
<protein>
    <recommendedName>
        <fullName evidence="3">NAD-dependent epimerase/dehydratase domain-containing protein</fullName>
    </recommendedName>
</protein>
<evidence type="ECO:0000313" key="4">
    <source>
        <dbReference type="EMBL" id="CAI6341200.1"/>
    </source>
</evidence>
<feature type="domain" description="NAD-dependent epimerase/dehydratase" evidence="3">
    <location>
        <begin position="24"/>
        <end position="275"/>
    </location>
</feature>
<dbReference type="InterPro" id="IPR001509">
    <property type="entry name" value="Epimerase_deHydtase"/>
</dbReference>
<dbReference type="Pfam" id="PF01370">
    <property type="entry name" value="Epimerase"/>
    <property type="match status" value="1"/>
</dbReference>